<comment type="cofactor">
    <cofactor evidence="13 15">
        <name>Mg(2+)</name>
        <dbReference type="ChEBI" id="CHEBI:18420"/>
    </cofactor>
</comment>
<dbReference type="HAMAP" id="MF_00038">
    <property type="entry name" value="MraY"/>
    <property type="match status" value="1"/>
</dbReference>
<keyword evidence="9 13" id="KW-1133">Transmembrane helix</keyword>
<dbReference type="GO" id="GO:0071555">
    <property type="term" value="P:cell wall organization"/>
    <property type="evidence" value="ECO:0007669"/>
    <property type="project" value="UniProtKB-KW"/>
</dbReference>
<comment type="function">
    <text evidence="13">Catalyzes the initial step of the lipid cycle reactions in the biosynthesis of the cell wall peptidoglycan: transfers peptidoglycan precursor phospho-MurNAc-pentapeptide from UDP-MurNAc-pentapeptide onto the lipid carrier undecaprenyl phosphate, yielding undecaprenyl-pyrophosphoryl-MurNAc-pentapeptide, known as lipid I.</text>
</comment>
<feature type="transmembrane region" description="Helical" evidence="13">
    <location>
        <begin position="280"/>
        <end position="299"/>
    </location>
</feature>
<evidence type="ECO:0000256" key="13">
    <source>
        <dbReference type="HAMAP-Rule" id="MF_00038"/>
    </source>
</evidence>
<evidence type="ECO:0000256" key="12">
    <source>
        <dbReference type="ARBA" id="ARBA00023316"/>
    </source>
</evidence>
<dbReference type="EC" id="2.7.8.13" evidence="13 14"/>
<dbReference type="PATRIC" id="fig|280505.15.peg.1924"/>
<evidence type="ECO:0000256" key="10">
    <source>
        <dbReference type="ARBA" id="ARBA00023136"/>
    </source>
</evidence>
<keyword evidence="8 13" id="KW-0573">Peptidoglycan synthesis</keyword>
<feature type="transmembrane region" description="Helical" evidence="13">
    <location>
        <begin position="256"/>
        <end position="273"/>
    </location>
</feature>
<dbReference type="GO" id="GO:0046872">
    <property type="term" value="F:metal ion binding"/>
    <property type="evidence" value="ECO:0007669"/>
    <property type="project" value="UniProtKB-KW"/>
</dbReference>
<feature type="transmembrane region" description="Helical" evidence="13">
    <location>
        <begin position="214"/>
        <end position="236"/>
    </location>
</feature>
<dbReference type="AlphaFoldDB" id="A0A0S2IRZ2"/>
<dbReference type="InterPro" id="IPR003524">
    <property type="entry name" value="PNAcMuramoyl-5peptid_Trfase"/>
</dbReference>
<name>A0A0S2IRZ2_LEPBO</name>
<feature type="transmembrane region" description="Helical" evidence="13">
    <location>
        <begin position="104"/>
        <end position="121"/>
    </location>
</feature>
<keyword evidence="13" id="KW-1003">Cell membrane</keyword>
<dbReference type="GO" id="GO:0008963">
    <property type="term" value="F:phospho-N-acetylmuramoyl-pentapeptide-transferase activity"/>
    <property type="evidence" value="ECO:0007669"/>
    <property type="project" value="UniProtKB-UniRule"/>
</dbReference>
<dbReference type="Proteomes" id="UP000058857">
    <property type="component" value="Chromosome 1"/>
</dbReference>
<evidence type="ECO:0000256" key="8">
    <source>
        <dbReference type="ARBA" id="ARBA00022984"/>
    </source>
</evidence>
<keyword evidence="13 15" id="KW-0479">Metal-binding</keyword>
<dbReference type="GO" id="GO:0009252">
    <property type="term" value="P:peptidoglycan biosynthetic process"/>
    <property type="evidence" value="ECO:0007669"/>
    <property type="project" value="UniProtKB-UniRule"/>
</dbReference>
<evidence type="ECO:0000256" key="15">
    <source>
        <dbReference type="PIRSR" id="PIRSR600715-1"/>
    </source>
</evidence>
<dbReference type="Pfam" id="PF00953">
    <property type="entry name" value="Glycos_transf_4"/>
    <property type="match status" value="1"/>
</dbReference>
<evidence type="ECO:0000313" key="16">
    <source>
        <dbReference type="EMBL" id="ALO26237.1"/>
    </source>
</evidence>
<keyword evidence="6 13" id="KW-0812">Transmembrane</keyword>
<evidence type="ECO:0000256" key="6">
    <source>
        <dbReference type="ARBA" id="ARBA00022692"/>
    </source>
</evidence>
<keyword evidence="10 13" id="KW-0472">Membrane</keyword>
<sequence length="377" mass="41387">MKVERTKMFYYLYDLYFNHLDSLRIFSYVTFRALMAGLTSMFVTFWLGHKVIDFLYGLKFRESVRDDGPKSHESKKGTPTMGGLLIIGSLLLSVLLWGNLKNSNIILLSVFALCFSALGFADDYMKSVKKIKGGMKARTKFLLSILISLVFCILFFYYTGVIPAGHSGKIPFQITDLFFPFVKGPVLALGVFAIPFSILVIIGSSHAVNLTDGLDGLATGTVAISVVTLGIIAYVSGTPITANYLNIPYLPGAHEYSVFLSALAGALFGFLWFNAHPAQVFMGDTGSLFLGATLGMIVILLKKEILLLILGAIFVGEALSVILQVGSFKLTGKRIFKMAPLHHHFELGGVKETKIVIRFWIIAVILAIISLSTLKIQ</sequence>
<dbReference type="Pfam" id="PF10555">
    <property type="entry name" value="MraY_sig1"/>
    <property type="match status" value="1"/>
</dbReference>
<gene>
    <name evidence="13" type="primary">mraY</name>
    <name evidence="16" type="ORF">LBBP_01962</name>
</gene>
<evidence type="ECO:0000256" key="9">
    <source>
        <dbReference type="ARBA" id="ARBA00022989"/>
    </source>
</evidence>
<keyword evidence="5 13" id="KW-0808">Transferase</keyword>
<accession>A0A0S2IRZ2</accession>
<evidence type="ECO:0000256" key="2">
    <source>
        <dbReference type="ARBA" id="ARBA00005583"/>
    </source>
</evidence>
<dbReference type="UniPathway" id="UPA00219"/>
<comment type="catalytic activity">
    <reaction evidence="13">
        <text>UDP-N-acetyl-alpha-D-muramoyl-L-alanyl-gamma-D-glutamyl-meso-2,6-diaminopimeloyl-D-alanyl-D-alanine + di-trans,octa-cis-undecaprenyl phosphate = di-trans,octa-cis-undecaprenyl diphospho-N-acetyl-alpha-D-muramoyl-L-alanyl-D-glutamyl-meso-2,6-diaminopimeloyl-D-alanyl-D-alanine + UMP</text>
        <dbReference type="Rhea" id="RHEA:28386"/>
        <dbReference type="ChEBI" id="CHEBI:57865"/>
        <dbReference type="ChEBI" id="CHEBI:60392"/>
        <dbReference type="ChEBI" id="CHEBI:61386"/>
        <dbReference type="ChEBI" id="CHEBI:61387"/>
        <dbReference type="EC" id="2.7.8.13"/>
    </reaction>
</comment>
<dbReference type="PANTHER" id="PTHR22926">
    <property type="entry name" value="PHOSPHO-N-ACETYLMURAMOYL-PENTAPEPTIDE-TRANSFERASE"/>
    <property type="match status" value="1"/>
</dbReference>
<keyword evidence="4 13" id="KW-0132">Cell division</keyword>
<comment type="pathway">
    <text evidence="13">Cell wall biogenesis; peptidoglycan biosynthesis.</text>
</comment>
<evidence type="ECO:0000256" key="4">
    <source>
        <dbReference type="ARBA" id="ARBA00022618"/>
    </source>
</evidence>
<evidence type="ECO:0000256" key="7">
    <source>
        <dbReference type="ARBA" id="ARBA00022960"/>
    </source>
</evidence>
<keyword evidence="7 13" id="KW-0133">Cell shape</keyword>
<evidence type="ECO:0000256" key="3">
    <source>
        <dbReference type="ARBA" id="ARBA00022519"/>
    </source>
</evidence>
<organism evidence="16">
    <name type="scientific">Leptospira borgpetersenii serovar Ballum</name>
    <dbReference type="NCBI Taxonomy" id="280505"/>
    <lineage>
        <taxon>Bacteria</taxon>
        <taxon>Pseudomonadati</taxon>
        <taxon>Spirochaetota</taxon>
        <taxon>Spirochaetia</taxon>
        <taxon>Leptospirales</taxon>
        <taxon>Leptospiraceae</taxon>
        <taxon>Leptospira</taxon>
    </lineage>
</organism>
<protein>
    <recommendedName>
        <fullName evidence="13 14">Phospho-N-acetylmuramoyl-pentapeptide-transferase</fullName>
        <ecNumber evidence="13 14">2.7.8.13</ecNumber>
    </recommendedName>
    <alternativeName>
        <fullName evidence="13">UDP-MurNAc-pentapeptide phosphotransferase</fullName>
    </alternativeName>
</protein>
<feature type="transmembrane region" description="Helical" evidence="13">
    <location>
        <begin position="305"/>
        <end position="328"/>
    </location>
</feature>
<evidence type="ECO:0000256" key="5">
    <source>
        <dbReference type="ARBA" id="ARBA00022679"/>
    </source>
</evidence>
<dbReference type="InterPro" id="IPR000715">
    <property type="entry name" value="Glycosyl_transferase_4"/>
</dbReference>
<dbReference type="EMBL" id="CP012029">
    <property type="protein sequence ID" value="ALO26237.1"/>
    <property type="molecule type" value="Genomic_DNA"/>
</dbReference>
<evidence type="ECO:0000313" key="17">
    <source>
        <dbReference type="Proteomes" id="UP000058857"/>
    </source>
</evidence>
<feature type="binding site" evidence="15">
    <location>
        <position position="284"/>
    </location>
    <ligand>
        <name>Mg(2+)</name>
        <dbReference type="ChEBI" id="CHEBI:18420"/>
    </ligand>
</feature>
<feature type="transmembrane region" description="Helical" evidence="13">
    <location>
        <begin position="355"/>
        <end position="374"/>
    </location>
</feature>
<dbReference type="CDD" id="cd06852">
    <property type="entry name" value="GT_MraY"/>
    <property type="match status" value="1"/>
</dbReference>
<feature type="transmembrane region" description="Helical" evidence="13">
    <location>
        <begin position="25"/>
        <end position="47"/>
    </location>
</feature>
<feature type="transmembrane region" description="Helical" evidence="13">
    <location>
        <begin position="80"/>
        <end position="98"/>
    </location>
</feature>
<feature type="transmembrane region" description="Helical" evidence="13">
    <location>
        <begin position="141"/>
        <end position="158"/>
    </location>
</feature>
<dbReference type="GO" id="GO:0051301">
    <property type="term" value="P:cell division"/>
    <property type="evidence" value="ECO:0007669"/>
    <property type="project" value="UniProtKB-KW"/>
</dbReference>
<evidence type="ECO:0000256" key="14">
    <source>
        <dbReference type="NCBIfam" id="TIGR00445"/>
    </source>
</evidence>
<evidence type="ECO:0000256" key="11">
    <source>
        <dbReference type="ARBA" id="ARBA00023306"/>
    </source>
</evidence>
<dbReference type="GO" id="GO:0008360">
    <property type="term" value="P:regulation of cell shape"/>
    <property type="evidence" value="ECO:0007669"/>
    <property type="project" value="UniProtKB-KW"/>
</dbReference>
<dbReference type="PROSITE" id="PS01348">
    <property type="entry name" value="MRAY_2"/>
    <property type="match status" value="1"/>
</dbReference>
<proteinExistence type="inferred from homology"/>
<keyword evidence="3" id="KW-0997">Cell inner membrane</keyword>
<dbReference type="InterPro" id="IPR018480">
    <property type="entry name" value="PNAcMuramoyl-5peptid_Trfase_CS"/>
</dbReference>
<dbReference type="PANTHER" id="PTHR22926:SF5">
    <property type="entry name" value="PHOSPHO-N-ACETYLMURAMOYL-PENTAPEPTIDE-TRANSFERASE HOMOLOG"/>
    <property type="match status" value="1"/>
</dbReference>
<dbReference type="GO" id="GO:0051992">
    <property type="term" value="F:UDP-N-acetylmuramoyl-L-alanyl-D-glutamyl-meso-2,6-diaminopimelyl-D-alanyl-D-alanine:undecaprenyl-phosphate transferase activity"/>
    <property type="evidence" value="ECO:0007669"/>
    <property type="project" value="RHEA"/>
</dbReference>
<keyword evidence="11 13" id="KW-0131">Cell cycle</keyword>
<dbReference type="NCBIfam" id="TIGR00445">
    <property type="entry name" value="mraY"/>
    <property type="match status" value="1"/>
</dbReference>
<keyword evidence="13 15" id="KW-0460">Magnesium</keyword>
<dbReference type="PROSITE" id="PS01347">
    <property type="entry name" value="MRAY_1"/>
    <property type="match status" value="1"/>
</dbReference>
<dbReference type="GO" id="GO:0005886">
    <property type="term" value="C:plasma membrane"/>
    <property type="evidence" value="ECO:0007669"/>
    <property type="project" value="UniProtKB-SubCell"/>
</dbReference>
<keyword evidence="12 13" id="KW-0961">Cell wall biogenesis/degradation</keyword>
<evidence type="ECO:0000256" key="1">
    <source>
        <dbReference type="ARBA" id="ARBA00004141"/>
    </source>
</evidence>
<comment type="similarity">
    <text evidence="2 13">Belongs to the glycosyltransferase 4 family. MraY subfamily.</text>
</comment>
<reference evidence="16 17" key="1">
    <citation type="journal article" date="2015" name="PLoS Negl. Trop. Dis.">
        <title>Distribution of Plasmids in Distinct Leptospira Pathogenic Species.</title>
        <authorList>
            <person name="Wang Y."/>
            <person name="Zhuang X."/>
            <person name="Zhong Y."/>
            <person name="Zhang C."/>
            <person name="Zhang Y."/>
            <person name="Zeng L."/>
            <person name="Zhu Y."/>
            <person name="He P."/>
            <person name="Dong K."/>
            <person name="Pal U."/>
            <person name="Guo X."/>
            <person name="Qin J."/>
        </authorList>
    </citation>
    <scope>NUCLEOTIDE SEQUENCE [LARGE SCALE GENOMIC DNA]</scope>
    <source>
        <strain evidence="16 17">56604</strain>
    </source>
</reference>
<feature type="transmembrane region" description="Helical" evidence="13">
    <location>
        <begin position="178"/>
        <end position="202"/>
    </location>
</feature>
<comment type="subcellular location">
    <subcellularLocation>
        <location evidence="13">Cell membrane</location>
        <topology evidence="13">Multi-pass membrane protein</topology>
    </subcellularLocation>
    <subcellularLocation>
        <location evidence="1">Membrane</location>
        <topology evidence="1">Multi-pass membrane protein</topology>
    </subcellularLocation>
</comment>
<feature type="binding site" evidence="15">
    <location>
        <position position="209"/>
    </location>
    <ligand>
        <name>Mg(2+)</name>
        <dbReference type="ChEBI" id="CHEBI:18420"/>
    </ligand>
</feature>